<name>A0A9W7L2Y8_9STRA</name>
<dbReference type="InterPro" id="IPR005225">
    <property type="entry name" value="Small_GTP-bd"/>
</dbReference>
<dbReference type="PANTHER" id="PTHR42698:SF2">
    <property type="entry name" value="GTPASE ERA-LIKE, CHLOROPLASTIC"/>
    <property type="match status" value="1"/>
</dbReference>
<dbReference type="Pfam" id="PF07650">
    <property type="entry name" value="KH_2"/>
    <property type="match status" value="1"/>
</dbReference>
<dbReference type="EMBL" id="BRYA01000554">
    <property type="protein sequence ID" value="GMI22828.1"/>
    <property type="molecule type" value="Genomic_DNA"/>
</dbReference>
<dbReference type="GO" id="GO:0005525">
    <property type="term" value="F:GTP binding"/>
    <property type="evidence" value="ECO:0007669"/>
    <property type="project" value="UniProtKB-KW"/>
</dbReference>
<dbReference type="InterPro" id="IPR006073">
    <property type="entry name" value="GTP-bd"/>
</dbReference>
<dbReference type="HAMAP" id="MF_00367">
    <property type="entry name" value="GTPase_Era"/>
    <property type="match status" value="1"/>
</dbReference>
<evidence type="ECO:0000256" key="4">
    <source>
        <dbReference type="ARBA" id="ARBA00023134"/>
    </source>
</evidence>
<dbReference type="Gene3D" id="3.40.50.300">
    <property type="entry name" value="P-loop containing nucleotide triphosphate hydrolases"/>
    <property type="match status" value="1"/>
</dbReference>
<dbReference type="InterPro" id="IPR027417">
    <property type="entry name" value="P-loop_NTPase"/>
</dbReference>
<dbReference type="SUPFAM" id="SSF52540">
    <property type="entry name" value="P-loop containing nucleoside triphosphate hydrolases"/>
    <property type="match status" value="1"/>
</dbReference>
<keyword evidence="2" id="KW-0547">Nucleotide-binding</keyword>
<organism evidence="7 8">
    <name type="scientific">Triparma columacea</name>
    <dbReference type="NCBI Taxonomy" id="722753"/>
    <lineage>
        <taxon>Eukaryota</taxon>
        <taxon>Sar</taxon>
        <taxon>Stramenopiles</taxon>
        <taxon>Ochrophyta</taxon>
        <taxon>Bolidophyceae</taxon>
        <taxon>Parmales</taxon>
        <taxon>Triparmaceae</taxon>
        <taxon>Triparma</taxon>
    </lineage>
</organism>
<dbReference type="Proteomes" id="UP001165065">
    <property type="component" value="Unassembled WGS sequence"/>
</dbReference>
<evidence type="ECO:0000256" key="2">
    <source>
        <dbReference type="ARBA" id="ARBA00022741"/>
    </source>
</evidence>
<comment type="similarity">
    <text evidence="1">Belongs to the TRAFAC class TrmE-Era-EngA-EngB-Septin-like GTPase superfamily. Era GTPase family.</text>
</comment>
<accession>A0A9W7L2Y8</accession>
<keyword evidence="3 5" id="KW-0694">RNA-binding</keyword>
<evidence type="ECO:0000259" key="6">
    <source>
        <dbReference type="PROSITE" id="PS50823"/>
    </source>
</evidence>
<dbReference type="OrthoDB" id="8954335at2759"/>
<keyword evidence="8" id="KW-1185">Reference proteome</keyword>
<dbReference type="Gene3D" id="3.30.300.20">
    <property type="match status" value="1"/>
</dbReference>
<dbReference type="SUPFAM" id="SSF54814">
    <property type="entry name" value="Prokaryotic type KH domain (KH-domain type II)"/>
    <property type="match status" value="1"/>
</dbReference>
<dbReference type="Pfam" id="PF01926">
    <property type="entry name" value="MMR_HSR1"/>
    <property type="match status" value="1"/>
</dbReference>
<evidence type="ECO:0000313" key="7">
    <source>
        <dbReference type="EMBL" id="GMI22828.1"/>
    </source>
</evidence>
<dbReference type="NCBIfam" id="TIGR00231">
    <property type="entry name" value="small_GTP"/>
    <property type="match status" value="1"/>
</dbReference>
<dbReference type="InterPro" id="IPR004044">
    <property type="entry name" value="KH_dom_type_2"/>
</dbReference>
<dbReference type="GO" id="GO:0043024">
    <property type="term" value="F:ribosomal small subunit binding"/>
    <property type="evidence" value="ECO:0007669"/>
    <property type="project" value="TreeGrafter"/>
</dbReference>
<comment type="caution">
    <text evidence="7">The sequence shown here is derived from an EMBL/GenBank/DDBJ whole genome shotgun (WGS) entry which is preliminary data.</text>
</comment>
<evidence type="ECO:0000256" key="5">
    <source>
        <dbReference type="PROSITE-ProRule" id="PRU00118"/>
    </source>
</evidence>
<dbReference type="InterPro" id="IPR015946">
    <property type="entry name" value="KH_dom-like_a/b"/>
</dbReference>
<dbReference type="CDD" id="cd22534">
    <property type="entry name" value="KH-II_Era"/>
    <property type="match status" value="1"/>
</dbReference>
<gene>
    <name evidence="7" type="ORF">TrCOL_g3951</name>
</gene>
<dbReference type="AlphaFoldDB" id="A0A9W7L2Y8"/>
<dbReference type="InterPro" id="IPR009019">
    <property type="entry name" value="KH_sf_prok-type"/>
</dbReference>
<evidence type="ECO:0000256" key="3">
    <source>
        <dbReference type="ARBA" id="ARBA00022884"/>
    </source>
</evidence>
<keyword evidence="4" id="KW-0342">GTP-binding</keyword>
<dbReference type="InterPro" id="IPR005662">
    <property type="entry name" value="GTPase_Era-like"/>
</dbReference>
<dbReference type="GO" id="GO:0000028">
    <property type="term" value="P:ribosomal small subunit assembly"/>
    <property type="evidence" value="ECO:0007669"/>
    <property type="project" value="TreeGrafter"/>
</dbReference>
<proteinExistence type="inferred from homology"/>
<sequence>MEGSISPRPYRSGFCTIIGAPNMGKSTLLNLLLGQDLSVSTSKPQTTRHSILGILTDPGIPSSGPIDYGEGSLTQLAFTDTPGVVRRRSYALHDNMMSAVGKGMEKGDLIVLMTDVFGTVPVEDVRETGGKGVMERIREAGEKVVVLVNKVDLVDKVTNKGEDITYFRGGGEEEEEGFLESRTSSVPSAVLKWRSILPSALLILPISASTGSNVDLLRKILFARSGIQQSLRDLGRPIPGMFRSGCKTLTDQEVWPLIPEGDPLFPADAVTDRSERFCASEIIRGVLFGTLRKEVPYATEVVVKGFTEGEGRRRVTAEVVVERMSQKGLVIGKGGTMIKDIGIKSRGKLEEFFGCEIYLDLQVKVDKDWRKSESRLKEYGYDWDR</sequence>
<dbReference type="PROSITE" id="PS50823">
    <property type="entry name" value="KH_TYPE_2"/>
    <property type="match status" value="1"/>
</dbReference>
<reference evidence="8" key="1">
    <citation type="journal article" date="2023" name="Commun. Biol.">
        <title>Genome analysis of Parmales, the sister group of diatoms, reveals the evolutionary specialization of diatoms from phago-mixotrophs to photoautotrophs.</title>
        <authorList>
            <person name="Ban H."/>
            <person name="Sato S."/>
            <person name="Yoshikawa S."/>
            <person name="Yamada K."/>
            <person name="Nakamura Y."/>
            <person name="Ichinomiya M."/>
            <person name="Sato N."/>
            <person name="Blanc-Mathieu R."/>
            <person name="Endo H."/>
            <person name="Kuwata A."/>
            <person name="Ogata H."/>
        </authorList>
    </citation>
    <scope>NUCLEOTIDE SEQUENCE [LARGE SCALE GENOMIC DNA]</scope>
</reference>
<evidence type="ECO:0000313" key="8">
    <source>
        <dbReference type="Proteomes" id="UP001165065"/>
    </source>
</evidence>
<feature type="domain" description="KH type-2" evidence="6">
    <location>
        <begin position="291"/>
        <end position="367"/>
    </location>
</feature>
<dbReference type="PANTHER" id="PTHR42698">
    <property type="entry name" value="GTPASE ERA"/>
    <property type="match status" value="1"/>
</dbReference>
<evidence type="ECO:0000256" key="1">
    <source>
        <dbReference type="ARBA" id="ARBA00007921"/>
    </source>
</evidence>
<protein>
    <recommendedName>
        <fullName evidence="6">KH type-2 domain-containing protein</fullName>
    </recommendedName>
</protein>
<dbReference type="GO" id="GO:0019843">
    <property type="term" value="F:rRNA binding"/>
    <property type="evidence" value="ECO:0007669"/>
    <property type="project" value="TreeGrafter"/>
</dbReference>